<evidence type="ECO:0000313" key="2">
    <source>
        <dbReference type="Proteomes" id="UP000255234"/>
    </source>
</evidence>
<dbReference type="GO" id="GO:0006260">
    <property type="term" value="P:DNA replication"/>
    <property type="evidence" value="ECO:0007669"/>
    <property type="project" value="InterPro"/>
</dbReference>
<dbReference type="Proteomes" id="UP000255234">
    <property type="component" value="Unassembled WGS sequence"/>
</dbReference>
<dbReference type="EMBL" id="UGPP01000001">
    <property type="protein sequence ID" value="STY71117.1"/>
    <property type="molecule type" value="Genomic_DNA"/>
</dbReference>
<reference evidence="1 2" key="1">
    <citation type="submission" date="2018-06" db="EMBL/GenBank/DDBJ databases">
        <authorList>
            <consortium name="Pathogen Informatics"/>
            <person name="Doyle S."/>
        </authorList>
    </citation>
    <scope>NUCLEOTIDE SEQUENCE [LARGE SCALE GENOMIC DNA]</scope>
    <source>
        <strain evidence="1 2">NCTC10571</strain>
    </source>
</reference>
<gene>
    <name evidence="1" type="ORF">NCTC10571_01269</name>
</gene>
<accession>A0A378NTD6</accession>
<protein>
    <submittedName>
        <fullName evidence="1">Anaerobic ribonucleoside triphosphate reductase</fullName>
    </submittedName>
</protein>
<dbReference type="InterPro" id="IPR012833">
    <property type="entry name" value="NrdD"/>
</dbReference>
<dbReference type="Pfam" id="PF13597">
    <property type="entry name" value="NRDD"/>
    <property type="match status" value="1"/>
</dbReference>
<dbReference type="AlphaFoldDB" id="A0A378NTD6"/>
<name>A0A378NTD6_9FIRM</name>
<dbReference type="GO" id="GO:0008998">
    <property type="term" value="F:ribonucleoside-triphosphate reductase (thioredoxin) activity"/>
    <property type="evidence" value="ECO:0007669"/>
    <property type="project" value="InterPro"/>
</dbReference>
<sequence length="88" mass="10513">MQIKSNFKMSAKEQEYYLNALKEKEGTLDNISEVYFSLNKNNNDVDVDYTIKEPKFERIRRITGYLTGDLNRWNNAKQAEEHDRIKHI</sequence>
<dbReference type="RefSeq" id="WP_115151491.1">
    <property type="nucleotide sequence ID" value="NZ_UGPP01000001.1"/>
</dbReference>
<proteinExistence type="predicted"/>
<organism evidence="1 2">
    <name type="scientific">Megamonas hypermegale</name>
    <dbReference type="NCBI Taxonomy" id="158847"/>
    <lineage>
        <taxon>Bacteria</taxon>
        <taxon>Bacillati</taxon>
        <taxon>Bacillota</taxon>
        <taxon>Negativicutes</taxon>
        <taxon>Selenomonadales</taxon>
        <taxon>Selenomonadaceae</taxon>
        <taxon>Megamonas</taxon>
    </lineage>
</organism>
<evidence type="ECO:0000313" key="1">
    <source>
        <dbReference type="EMBL" id="STY71117.1"/>
    </source>
</evidence>